<evidence type="ECO:0000313" key="2">
    <source>
        <dbReference type="EMBL" id="KAF2828573.1"/>
    </source>
</evidence>
<feature type="region of interest" description="Disordered" evidence="1">
    <location>
        <begin position="199"/>
        <end position="226"/>
    </location>
</feature>
<keyword evidence="3" id="KW-1185">Reference proteome</keyword>
<sequence>RTEDQCSRRAKTPETRCIEVWYGGPVTCSGLAAVSQESRSTTWSLTRRLKHSAAGRASTWDGRQNVSSRGPVCYFGCGMRSKQSGPSAVRRLSGQRHEVAEKRVPKQQARARRLQMGRLARMKPGWSAPHCDSGVILLSMMAAVWGGSLRLAETRERMGGRRGRCLAPMQASVRGPARRGADACRCSPLRVIVDEKPSIGPRRSSVSKRACEPCPQHPEHARTVTHSGRREAFHDYNTLCCRSLHDALLWSAS</sequence>
<feature type="non-terminal residue" evidence="2">
    <location>
        <position position="1"/>
    </location>
</feature>
<dbReference type="Proteomes" id="UP000799424">
    <property type="component" value="Unassembled WGS sequence"/>
</dbReference>
<evidence type="ECO:0000313" key="3">
    <source>
        <dbReference type="Proteomes" id="UP000799424"/>
    </source>
</evidence>
<accession>A0A6A7A5Z7</accession>
<organism evidence="2 3">
    <name type="scientific">Ophiobolus disseminans</name>
    <dbReference type="NCBI Taxonomy" id="1469910"/>
    <lineage>
        <taxon>Eukaryota</taxon>
        <taxon>Fungi</taxon>
        <taxon>Dikarya</taxon>
        <taxon>Ascomycota</taxon>
        <taxon>Pezizomycotina</taxon>
        <taxon>Dothideomycetes</taxon>
        <taxon>Pleosporomycetidae</taxon>
        <taxon>Pleosporales</taxon>
        <taxon>Pleosporineae</taxon>
        <taxon>Phaeosphaeriaceae</taxon>
        <taxon>Ophiobolus</taxon>
    </lineage>
</organism>
<reference evidence="2" key="1">
    <citation type="journal article" date="2020" name="Stud. Mycol.">
        <title>101 Dothideomycetes genomes: a test case for predicting lifestyles and emergence of pathogens.</title>
        <authorList>
            <person name="Haridas S."/>
            <person name="Albert R."/>
            <person name="Binder M."/>
            <person name="Bloem J."/>
            <person name="Labutti K."/>
            <person name="Salamov A."/>
            <person name="Andreopoulos B."/>
            <person name="Baker S."/>
            <person name="Barry K."/>
            <person name="Bills G."/>
            <person name="Bluhm B."/>
            <person name="Cannon C."/>
            <person name="Castanera R."/>
            <person name="Culley D."/>
            <person name="Daum C."/>
            <person name="Ezra D."/>
            <person name="Gonzalez J."/>
            <person name="Henrissat B."/>
            <person name="Kuo A."/>
            <person name="Liang C."/>
            <person name="Lipzen A."/>
            <person name="Lutzoni F."/>
            <person name="Magnuson J."/>
            <person name="Mondo S."/>
            <person name="Nolan M."/>
            <person name="Ohm R."/>
            <person name="Pangilinan J."/>
            <person name="Park H.-J."/>
            <person name="Ramirez L."/>
            <person name="Alfaro M."/>
            <person name="Sun H."/>
            <person name="Tritt A."/>
            <person name="Yoshinaga Y."/>
            <person name="Zwiers L.-H."/>
            <person name="Turgeon B."/>
            <person name="Goodwin S."/>
            <person name="Spatafora J."/>
            <person name="Crous P."/>
            <person name="Grigoriev I."/>
        </authorList>
    </citation>
    <scope>NUCLEOTIDE SEQUENCE</scope>
    <source>
        <strain evidence="2">CBS 113818</strain>
    </source>
</reference>
<dbReference type="OrthoDB" id="10635630at2759"/>
<protein>
    <submittedName>
        <fullName evidence="2">Uncharacterized protein</fullName>
    </submittedName>
</protein>
<name>A0A6A7A5Z7_9PLEO</name>
<proteinExistence type="predicted"/>
<dbReference type="AlphaFoldDB" id="A0A6A7A5Z7"/>
<evidence type="ECO:0000256" key="1">
    <source>
        <dbReference type="SAM" id="MobiDB-lite"/>
    </source>
</evidence>
<gene>
    <name evidence="2" type="ORF">CC86DRAFT_437913</name>
</gene>
<feature type="compositionally biased region" description="Basic and acidic residues" evidence="1">
    <location>
        <begin position="217"/>
        <end position="226"/>
    </location>
</feature>
<dbReference type="EMBL" id="MU006222">
    <property type="protein sequence ID" value="KAF2828573.1"/>
    <property type="molecule type" value="Genomic_DNA"/>
</dbReference>